<keyword evidence="2" id="KW-1185">Reference proteome</keyword>
<organism evidence="1 2">
    <name type="scientific">Arabis alpina</name>
    <name type="common">Alpine rock-cress</name>
    <dbReference type="NCBI Taxonomy" id="50452"/>
    <lineage>
        <taxon>Eukaryota</taxon>
        <taxon>Viridiplantae</taxon>
        <taxon>Streptophyta</taxon>
        <taxon>Embryophyta</taxon>
        <taxon>Tracheophyta</taxon>
        <taxon>Spermatophyta</taxon>
        <taxon>Magnoliopsida</taxon>
        <taxon>eudicotyledons</taxon>
        <taxon>Gunneridae</taxon>
        <taxon>Pentapetalae</taxon>
        <taxon>rosids</taxon>
        <taxon>malvids</taxon>
        <taxon>Brassicales</taxon>
        <taxon>Brassicaceae</taxon>
        <taxon>Arabideae</taxon>
        <taxon>Arabis</taxon>
    </lineage>
</organism>
<reference evidence="2" key="1">
    <citation type="journal article" date="2015" name="Nat. Plants">
        <title>Genome expansion of Arabis alpina linked with retrotransposition and reduced symmetric DNA methylation.</title>
        <authorList>
            <person name="Willing E.M."/>
            <person name="Rawat V."/>
            <person name="Mandakova T."/>
            <person name="Maumus F."/>
            <person name="James G.V."/>
            <person name="Nordstroem K.J."/>
            <person name="Becker C."/>
            <person name="Warthmann N."/>
            <person name="Chica C."/>
            <person name="Szarzynska B."/>
            <person name="Zytnicki M."/>
            <person name="Albani M.C."/>
            <person name="Kiefer C."/>
            <person name="Bergonzi S."/>
            <person name="Castaings L."/>
            <person name="Mateos J.L."/>
            <person name="Berns M.C."/>
            <person name="Bujdoso N."/>
            <person name="Piofczyk T."/>
            <person name="de Lorenzo L."/>
            <person name="Barrero-Sicilia C."/>
            <person name="Mateos I."/>
            <person name="Piednoel M."/>
            <person name="Hagmann J."/>
            <person name="Chen-Min-Tao R."/>
            <person name="Iglesias-Fernandez R."/>
            <person name="Schuster S.C."/>
            <person name="Alonso-Blanco C."/>
            <person name="Roudier F."/>
            <person name="Carbonero P."/>
            <person name="Paz-Ares J."/>
            <person name="Davis S.J."/>
            <person name="Pecinka A."/>
            <person name="Quesneville H."/>
            <person name="Colot V."/>
            <person name="Lysak M.A."/>
            <person name="Weigel D."/>
            <person name="Coupland G."/>
            <person name="Schneeberger K."/>
        </authorList>
    </citation>
    <scope>NUCLEOTIDE SEQUENCE [LARGE SCALE GENOMIC DNA]</scope>
    <source>
        <strain evidence="2">cv. Pajares</strain>
    </source>
</reference>
<dbReference type="AlphaFoldDB" id="A0A087H274"/>
<evidence type="ECO:0000313" key="1">
    <source>
        <dbReference type="EMBL" id="KFK36226.1"/>
    </source>
</evidence>
<gene>
    <name evidence="1" type="ordered locus">AALP_Aa4g094400</name>
</gene>
<dbReference type="Gramene" id="KFK36226">
    <property type="protein sequence ID" value="KFK36226"/>
    <property type="gene ID" value="AALP_AA4G094400"/>
</dbReference>
<dbReference type="Proteomes" id="UP000029120">
    <property type="component" value="Chromosome 4"/>
</dbReference>
<dbReference type="EMBL" id="CM002872">
    <property type="protein sequence ID" value="KFK36226.1"/>
    <property type="molecule type" value="Genomic_DNA"/>
</dbReference>
<name>A0A087H274_ARAAL</name>
<sequence>MVDPSVTQPEIQGGFEECKRTSSVIFESFQLVQVISIGLIVSKHHGLTHVAPPPFIECICFKFILALFAFVTENKV</sequence>
<accession>A0A087H274</accession>
<protein>
    <submittedName>
        <fullName evidence="1">Uncharacterized protein</fullName>
    </submittedName>
</protein>
<proteinExistence type="predicted"/>
<evidence type="ECO:0000313" key="2">
    <source>
        <dbReference type="Proteomes" id="UP000029120"/>
    </source>
</evidence>